<dbReference type="PROSITE" id="PS51257">
    <property type="entry name" value="PROKAR_LIPOPROTEIN"/>
    <property type="match status" value="1"/>
</dbReference>
<gene>
    <name evidence="2" type="ORF">TBK1r_42670</name>
</gene>
<evidence type="ECO:0000256" key="1">
    <source>
        <dbReference type="SAM" id="SignalP"/>
    </source>
</evidence>
<protein>
    <recommendedName>
        <fullName evidence="4">Lipoprotein</fullName>
    </recommendedName>
</protein>
<feature type="chain" id="PRO_5045108041" description="Lipoprotein" evidence="1">
    <location>
        <begin position="25"/>
        <end position="42"/>
    </location>
</feature>
<dbReference type="EMBL" id="CP036432">
    <property type="protein sequence ID" value="QDV85288.1"/>
    <property type="molecule type" value="Genomic_DNA"/>
</dbReference>
<keyword evidence="1" id="KW-0732">Signal</keyword>
<dbReference type="Proteomes" id="UP000318081">
    <property type="component" value="Chromosome"/>
</dbReference>
<evidence type="ECO:0008006" key="4">
    <source>
        <dbReference type="Google" id="ProtNLM"/>
    </source>
</evidence>
<evidence type="ECO:0000313" key="2">
    <source>
        <dbReference type="EMBL" id="QDV85288.1"/>
    </source>
</evidence>
<reference evidence="2 3" key="1">
    <citation type="submission" date="2019-02" db="EMBL/GenBank/DDBJ databases">
        <title>Deep-cultivation of Planctomycetes and their phenomic and genomic characterization uncovers novel biology.</title>
        <authorList>
            <person name="Wiegand S."/>
            <person name="Jogler M."/>
            <person name="Boedeker C."/>
            <person name="Pinto D."/>
            <person name="Vollmers J."/>
            <person name="Rivas-Marin E."/>
            <person name="Kohn T."/>
            <person name="Peeters S.H."/>
            <person name="Heuer A."/>
            <person name="Rast P."/>
            <person name="Oberbeckmann S."/>
            <person name="Bunk B."/>
            <person name="Jeske O."/>
            <person name="Meyerdierks A."/>
            <person name="Storesund J.E."/>
            <person name="Kallscheuer N."/>
            <person name="Luecker S."/>
            <person name="Lage O.M."/>
            <person name="Pohl T."/>
            <person name="Merkel B.J."/>
            <person name="Hornburger P."/>
            <person name="Mueller R.-W."/>
            <person name="Bruemmer F."/>
            <person name="Labrenz M."/>
            <person name="Spormann A.M."/>
            <person name="Op den Camp H."/>
            <person name="Overmann J."/>
            <person name="Amann R."/>
            <person name="Jetten M.S.M."/>
            <person name="Mascher T."/>
            <person name="Medema M.H."/>
            <person name="Devos D.P."/>
            <person name="Kaster A.-K."/>
            <person name="Ovreas L."/>
            <person name="Rohde M."/>
            <person name="Galperin M.Y."/>
            <person name="Jogler C."/>
        </authorList>
    </citation>
    <scope>NUCLEOTIDE SEQUENCE [LARGE SCALE GENOMIC DNA]</scope>
    <source>
        <strain evidence="2 3">TBK1r</strain>
    </source>
</reference>
<sequence>MKNVLTTGILLVMLALALTAGGCAASGSGGYGGSDGHAGHSH</sequence>
<feature type="signal peptide" evidence="1">
    <location>
        <begin position="1"/>
        <end position="24"/>
    </location>
</feature>
<evidence type="ECO:0000313" key="3">
    <source>
        <dbReference type="Proteomes" id="UP000318081"/>
    </source>
</evidence>
<accession>A0ABX5XTE6</accession>
<proteinExistence type="predicted"/>
<keyword evidence="3" id="KW-1185">Reference proteome</keyword>
<organism evidence="2 3">
    <name type="scientific">Stieleria magnilauensis</name>
    <dbReference type="NCBI Taxonomy" id="2527963"/>
    <lineage>
        <taxon>Bacteria</taxon>
        <taxon>Pseudomonadati</taxon>
        <taxon>Planctomycetota</taxon>
        <taxon>Planctomycetia</taxon>
        <taxon>Pirellulales</taxon>
        <taxon>Pirellulaceae</taxon>
        <taxon>Stieleria</taxon>
    </lineage>
</organism>
<name>A0ABX5XTE6_9BACT</name>
<dbReference type="RefSeq" id="WP_419580207.1">
    <property type="nucleotide sequence ID" value="NZ_CP036432.1"/>
</dbReference>